<dbReference type="PANTHER" id="PTHR23050">
    <property type="entry name" value="CALCIUM BINDING PROTEIN"/>
    <property type="match status" value="1"/>
</dbReference>
<dbReference type="InterPro" id="IPR011992">
    <property type="entry name" value="EF-hand-dom_pair"/>
</dbReference>
<gene>
    <name evidence="4" type="ORF">ERUC_LOCUS38683</name>
</gene>
<dbReference type="EMBL" id="CAKOAT010700709">
    <property type="protein sequence ID" value="CAH8386200.1"/>
    <property type="molecule type" value="Genomic_DNA"/>
</dbReference>
<dbReference type="InterPro" id="IPR002048">
    <property type="entry name" value="EF_hand_dom"/>
</dbReference>
<evidence type="ECO:0000313" key="4">
    <source>
        <dbReference type="EMBL" id="CAH8386200.1"/>
    </source>
</evidence>
<organism evidence="4 5">
    <name type="scientific">Eruca vesicaria subsp. sativa</name>
    <name type="common">Garden rocket</name>
    <name type="synonym">Eruca sativa</name>
    <dbReference type="NCBI Taxonomy" id="29727"/>
    <lineage>
        <taxon>Eukaryota</taxon>
        <taxon>Viridiplantae</taxon>
        <taxon>Streptophyta</taxon>
        <taxon>Embryophyta</taxon>
        <taxon>Tracheophyta</taxon>
        <taxon>Spermatophyta</taxon>
        <taxon>Magnoliopsida</taxon>
        <taxon>eudicotyledons</taxon>
        <taxon>Gunneridae</taxon>
        <taxon>Pentapetalae</taxon>
        <taxon>rosids</taxon>
        <taxon>malvids</taxon>
        <taxon>Brassicales</taxon>
        <taxon>Brassicaceae</taxon>
        <taxon>Brassiceae</taxon>
        <taxon>Eruca</taxon>
    </lineage>
</organism>
<feature type="domain" description="EF-hand" evidence="3">
    <location>
        <begin position="1"/>
        <end position="33"/>
    </location>
</feature>
<dbReference type="PROSITE" id="PS00018">
    <property type="entry name" value="EF_HAND_1"/>
    <property type="match status" value="2"/>
</dbReference>
<evidence type="ECO:0000256" key="1">
    <source>
        <dbReference type="ARBA" id="ARBA00022737"/>
    </source>
</evidence>
<dbReference type="Gene3D" id="1.10.238.10">
    <property type="entry name" value="EF-hand"/>
    <property type="match status" value="2"/>
</dbReference>
<dbReference type="InterPro" id="IPR050145">
    <property type="entry name" value="Centrin_CML-like"/>
</dbReference>
<dbReference type="PROSITE" id="PS50222">
    <property type="entry name" value="EF_HAND_2"/>
    <property type="match status" value="3"/>
</dbReference>
<protein>
    <recommendedName>
        <fullName evidence="3">EF-hand domain-containing protein</fullName>
    </recommendedName>
</protein>
<comment type="caution">
    <text evidence="4">The sequence shown here is derived from an EMBL/GenBank/DDBJ whole genome shotgun (WGS) entry which is preliminary data.</text>
</comment>
<dbReference type="CDD" id="cd00051">
    <property type="entry name" value="EFh"/>
    <property type="match status" value="2"/>
</dbReference>
<evidence type="ECO:0000259" key="3">
    <source>
        <dbReference type="PROSITE" id="PS50222"/>
    </source>
</evidence>
<keyword evidence="2" id="KW-0106">Calcium</keyword>
<feature type="domain" description="EF-hand" evidence="3">
    <location>
        <begin position="62"/>
        <end position="97"/>
    </location>
</feature>
<dbReference type="AlphaFoldDB" id="A0ABC8LRY0"/>
<keyword evidence="1" id="KW-0677">Repeat</keyword>
<dbReference type="GO" id="GO:0005509">
    <property type="term" value="F:calcium ion binding"/>
    <property type="evidence" value="ECO:0007669"/>
    <property type="project" value="UniProtKB-ARBA"/>
</dbReference>
<name>A0ABC8LRY0_ERUVS</name>
<dbReference type="InterPro" id="IPR018247">
    <property type="entry name" value="EF_Hand_1_Ca_BS"/>
</dbReference>
<dbReference type="SUPFAM" id="SSF47473">
    <property type="entry name" value="EF-hand"/>
    <property type="match status" value="1"/>
</dbReference>
<reference evidence="4 5" key="1">
    <citation type="submission" date="2022-03" db="EMBL/GenBank/DDBJ databases">
        <authorList>
            <person name="Macdonald S."/>
            <person name="Ahmed S."/>
            <person name="Newling K."/>
        </authorList>
    </citation>
    <scope>NUCLEOTIDE SEQUENCE [LARGE SCALE GENOMIC DNA]</scope>
</reference>
<evidence type="ECO:0000313" key="5">
    <source>
        <dbReference type="Proteomes" id="UP001642260"/>
    </source>
</evidence>
<accession>A0ABC8LRY0</accession>
<dbReference type="Proteomes" id="UP001642260">
    <property type="component" value="Unassembled WGS sequence"/>
</dbReference>
<dbReference type="SMART" id="SM00054">
    <property type="entry name" value="EFh"/>
    <property type="match status" value="4"/>
</dbReference>
<evidence type="ECO:0000256" key="2">
    <source>
        <dbReference type="ARBA" id="ARBA00022837"/>
    </source>
</evidence>
<keyword evidence="5" id="KW-1185">Reference proteome</keyword>
<sequence length="132" mass="15271">MSLEKIFKHFDKNNDGMFSLDEFSDAVLNFFPNFSQESIEKRFKYIDVNGNGQINANEFVSWFDEVLKRSFAACDVDGDGKITAKELHFVMTTIGKTYTEEIYAKQIQTADTDSDGCLNYEEFKAMLFNDFF</sequence>
<dbReference type="Pfam" id="PF13499">
    <property type="entry name" value="EF-hand_7"/>
    <property type="match status" value="2"/>
</dbReference>
<feature type="domain" description="EF-hand" evidence="3">
    <location>
        <begin position="98"/>
        <end position="132"/>
    </location>
</feature>
<dbReference type="FunFam" id="1.10.238.10:FF:000003">
    <property type="entry name" value="Calmodulin A"/>
    <property type="match status" value="1"/>
</dbReference>
<proteinExistence type="predicted"/>